<protein>
    <recommendedName>
        <fullName evidence="1">Putative carbohydrate metabolism domain-containing protein</fullName>
    </recommendedName>
</protein>
<name>A0A7X8XVY7_9BACT</name>
<dbReference type="RefSeq" id="WP_168882429.1">
    <property type="nucleotide sequence ID" value="NZ_JABAIL010000003.1"/>
</dbReference>
<sequence>MKNFKKLMLLTCLIIVSACIKNDIPYPYIVGEFTYFTIEGQIGASVISPEERRVQIQVSSDMDLANLKVDSVAYTEDAIVTPDPYEIVDFTVPVKFTISTYQDYDWEVNVVKTAEPVVIDSVEIEGMISSTVIAGSKTVRVIMPKESDLSNLGITLFDYTPSTASVSPDPYSLQDFTNTVTFTFNEDDQWFLEVTKENNVDPEPGEQVEYSDFTTWFWEGSASIEKNRFYLPGENMGSPWRSGDKGAADLTFKTYPQTVLPYPSMEQADYAVLETKTAVGVIAAGSLFVGDIQGSGPINITTDFGIPFTDRPIGFTTDVQYNPETYGDNVIDQCDIYVILQVREGEGENEKRYRLATGWYRSSSDMSDFTTLDLPLLYGQHQDLESYMMPSSSNKEMPEHGFYEDITASPTHIIMVFASSAEGASFKGGIGSTLKVKGITLNY</sequence>
<gene>
    <name evidence="2" type="ORF">HGP29_10880</name>
</gene>
<dbReference type="EMBL" id="JABAIL010000003">
    <property type="protein sequence ID" value="NLR91714.1"/>
    <property type="molecule type" value="Genomic_DNA"/>
</dbReference>
<dbReference type="Gene3D" id="2.60.40.2340">
    <property type="match status" value="2"/>
</dbReference>
<dbReference type="Gene3D" id="2.60.120.890">
    <property type="entry name" value="BT2081, beta-jelly-roll domain"/>
    <property type="match status" value="1"/>
</dbReference>
<dbReference type="InterPro" id="IPR038653">
    <property type="entry name" value="Put_CMD_sf"/>
</dbReference>
<organism evidence="2 3">
    <name type="scientific">Flammeovirga agarivorans</name>
    <dbReference type="NCBI Taxonomy" id="2726742"/>
    <lineage>
        <taxon>Bacteria</taxon>
        <taxon>Pseudomonadati</taxon>
        <taxon>Bacteroidota</taxon>
        <taxon>Cytophagia</taxon>
        <taxon>Cytophagales</taxon>
        <taxon>Flammeovirgaceae</taxon>
        <taxon>Flammeovirga</taxon>
    </lineage>
</organism>
<dbReference type="PROSITE" id="PS51257">
    <property type="entry name" value="PROKAR_LIPOPROTEIN"/>
    <property type="match status" value="1"/>
</dbReference>
<dbReference type="Proteomes" id="UP000585050">
    <property type="component" value="Unassembled WGS sequence"/>
</dbReference>
<dbReference type="Pfam" id="PF13201">
    <property type="entry name" value="PCMD"/>
    <property type="match status" value="1"/>
</dbReference>
<dbReference type="AlphaFoldDB" id="A0A7X8XVY7"/>
<keyword evidence="3" id="KW-1185">Reference proteome</keyword>
<accession>A0A7X8XVY7</accession>
<evidence type="ECO:0000259" key="1">
    <source>
        <dbReference type="Pfam" id="PF13201"/>
    </source>
</evidence>
<proteinExistence type="predicted"/>
<reference evidence="2 3" key="1">
    <citation type="submission" date="2020-04" db="EMBL/GenBank/DDBJ databases">
        <title>Flammeovirga sp. SR4, a novel species isolated from seawater.</title>
        <authorList>
            <person name="Wang X."/>
        </authorList>
    </citation>
    <scope>NUCLEOTIDE SEQUENCE [LARGE SCALE GENOMIC DNA]</scope>
    <source>
        <strain evidence="2 3">SR4</strain>
    </source>
</reference>
<evidence type="ECO:0000313" key="2">
    <source>
        <dbReference type="EMBL" id="NLR91714.1"/>
    </source>
</evidence>
<dbReference type="InterPro" id="IPR025112">
    <property type="entry name" value="PCMD"/>
</dbReference>
<feature type="domain" description="Putative carbohydrate metabolism" evidence="1">
    <location>
        <begin position="235"/>
        <end position="437"/>
    </location>
</feature>
<evidence type="ECO:0000313" key="3">
    <source>
        <dbReference type="Proteomes" id="UP000585050"/>
    </source>
</evidence>
<comment type="caution">
    <text evidence="2">The sequence shown here is derived from an EMBL/GenBank/DDBJ whole genome shotgun (WGS) entry which is preliminary data.</text>
</comment>